<dbReference type="EMBL" id="FNXT01001226">
    <property type="protein sequence ID" value="SZX75166.1"/>
    <property type="molecule type" value="Genomic_DNA"/>
</dbReference>
<gene>
    <name evidence="2" type="ORF">BQ4739_LOCUS15469</name>
</gene>
<proteinExistence type="predicted"/>
<evidence type="ECO:0000259" key="1">
    <source>
        <dbReference type="Pfam" id="PF04558"/>
    </source>
</evidence>
<keyword evidence="3" id="KW-1185">Reference proteome</keyword>
<reference evidence="2 3" key="1">
    <citation type="submission" date="2016-10" db="EMBL/GenBank/DDBJ databases">
        <authorList>
            <person name="Cai Z."/>
        </authorList>
    </citation>
    <scope>NUCLEOTIDE SEQUENCE [LARGE SCALE GENOMIC DNA]</scope>
</reference>
<dbReference type="InterPro" id="IPR007639">
    <property type="entry name" value="Gln-tRNA-synth_Ib_RNA-bd_N"/>
</dbReference>
<dbReference type="InterPro" id="IPR042558">
    <property type="entry name" value="Gln-tRNA-synth_Ib_RNA-bd_N_1"/>
</dbReference>
<dbReference type="Gene3D" id="1.10.8.1290">
    <property type="entry name" value="Glutaminyl-tRNA synthetase, non-specific RNA binding region part 1, domain 1"/>
    <property type="match status" value="1"/>
</dbReference>
<dbReference type="Proteomes" id="UP000256970">
    <property type="component" value="Unassembled WGS sequence"/>
</dbReference>
<sequence length="88" mass="9465">MATKEEKERLAKELQDAARPLFSAIGLDEKVIESALKNIKFTQALVDVIKEAGVTEGCPKAKGNLLYTTASKVSDVPMKALESNTEAA</sequence>
<organism evidence="2 3">
    <name type="scientific">Tetradesmus obliquus</name>
    <name type="common">Green alga</name>
    <name type="synonym">Acutodesmus obliquus</name>
    <dbReference type="NCBI Taxonomy" id="3088"/>
    <lineage>
        <taxon>Eukaryota</taxon>
        <taxon>Viridiplantae</taxon>
        <taxon>Chlorophyta</taxon>
        <taxon>core chlorophytes</taxon>
        <taxon>Chlorophyceae</taxon>
        <taxon>CS clade</taxon>
        <taxon>Sphaeropleales</taxon>
        <taxon>Scenedesmaceae</taxon>
        <taxon>Tetradesmus</taxon>
    </lineage>
</organism>
<evidence type="ECO:0000313" key="3">
    <source>
        <dbReference type="Proteomes" id="UP000256970"/>
    </source>
</evidence>
<feature type="domain" description="Glutaminyl-tRNA synthetase class Ib non-specific RNA-binding" evidence="1">
    <location>
        <begin position="20"/>
        <end position="77"/>
    </location>
</feature>
<evidence type="ECO:0000313" key="2">
    <source>
        <dbReference type="EMBL" id="SZX75166.1"/>
    </source>
</evidence>
<dbReference type="GO" id="GO:0004812">
    <property type="term" value="F:aminoacyl-tRNA ligase activity"/>
    <property type="evidence" value="ECO:0007669"/>
    <property type="project" value="InterPro"/>
</dbReference>
<dbReference type="STRING" id="3088.A0A383WEL8"/>
<dbReference type="GO" id="GO:0006418">
    <property type="term" value="P:tRNA aminoacylation for protein translation"/>
    <property type="evidence" value="ECO:0007669"/>
    <property type="project" value="InterPro"/>
</dbReference>
<dbReference type="GO" id="GO:0005737">
    <property type="term" value="C:cytoplasm"/>
    <property type="evidence" value="ECO:0007669"/>
    <property type="project" value="InterPro"/>
</dbReference>
<name>A0A383WEL8_TETOB</name>
<accession>A0A383WEL8</accession>
<dbReference type="Pfam" id="PF04558">
    <property type="entry name" value="tRNA_synt_1c_R1"/>
    <property type="match status" value="1"/>
</dbReference>
<protein>
    <recommendedName>
        <fullName evidence="1">Glutaminyl-tRNA synthetase class Ib non-specific RNA-binding domain-containing protein</fullName>
    </recommendedName>
</protein>
<dbReference type="GO" id="GO:0005524">
    <property type="term" value="F:ATP binding"/>
    <property type="evidence" value="ECO:0007669"/>
    <property type="project" value="InterPro"/>
</dbReference>
<dbReference type="AlphaFoldDB" id="A0A383WEL8"/>